<feature type="compositionally biased region" description="Basic and acidic residues" evidence="1">
    <location>
        <begin position="511"/>
        <end position="526"/>
    </location>
</feature>
<feature type="compositionally biased region" description="Low complexity" evidence="1">
    <location>
        <begin position="262"/>
        <end position="272"/>
    </location>
</feature>
<feature type="compositionally biased region" description="Basic and acidic residues" evidence="1">
    <location>
        <begin position="440"/>
        <end position="469"/>
    </location>
</feature>
<evidence type="ECO:0000256" key="1">
    <source>
        <dbReference type="SAM" id="MobiDB-lite"/>
    </source>
</evidence>
<proteinExistence type="predicted"/>
<feature type="compositionally biased region" description="Polar residues" evidence="1">
    <location>
        <begin position="274"/>
        <end position="286"/>
    </location>
</feature>
<dbReference type="PANTHER" id="PTHR33673:SF38">
    <property type="entry name" value="CHROMODOMAIN-HELICASE-DNA-BINDING PROTEIN 7-LIKE"/>
    <property type="match status" value="1"/>
</dbReference>
<gene>
    <name evidence="2" type="ORF">PHAVU_009G201900g</name>
</gene>
<feature type="compositionally biased region" description="Polar residues" evidence="1">
    <location>
        <begin position="485"/>
        <end position="504"/>
    </location>
</feature>
<dbReference type="OMA" id="ERGGMTN"/>
<feature type="compositionally biased region" description="Polar residues" evidence="1">
    <location>
        <begin position="319"/>
        <end position="335"/>
    </location>
</feature>
<protein>
    <submittedName>
        <fullName evidence="2">Uncharacterized protein</fullName>
    </submittedName>
</protein>
<feature type="compositionally biased region" description="Pro residues" evidence="1">
    <location>
        <begin position="418"/>
        <end position="427"/>
    </location>
</feature>
<feature type="region of interest" description="Disordered" evidence="1">
    <location>
        <begin position="401"/>
        <end position="558"/>
    </location>
</feature>
<feature type="compositionally biased region" description="Polar residues" evidence="1">
    <location>
        <begin position="241"/>
        <end position="256"/>
    </location>
</feature>
<sequence>MESVSYRGSSVDKRTGPSTNLGAGKQFYNEKKHLPSTSPFSSEGDRSPINPHLEPNNPFGATHPSPLSNNSSPSSSAQNPFLFMSDAPNTNHVGAHESEKEHDHLHSLSAMTQERGGMTNNSVTGFPDDGILDPHFSLTPSNNESSPENPFQVPTSSIVGSESHHTLPSPDRGHWSTASGEAWTHPSNTHSGTLDPFASHQLEPLFSLESANYQEQDDTSSKNRAGASTTPTSVEPYDPFSVTNERNYGMSSSNSGTEDRSSSSFPPAFESSTQDHMPNSANSATKAPQKRGKDVKFATETTEDDIPISSFPNHGQEPSDGSPSFGNGSEKQNPPIQVMERPENPSTSSNYRFPSHVFDRHKSKSNTQWSTASNESLFSIQMGNTSFSSDIGWMTKSGEMEKLGDMNTSGASYQGNQPPLPPQPQPPSTKFTDISQSTAKQHEGSKVTEEKAAETMREVIMESSTKRDSTNNADLINLKGATSYDIRSNSKSHSQHSDASTKSFAFNVYTDGDKTLSPKHEEEKKKQQQQPEQDNLKATSDAVQTPKQTPNAPQNKSWLSCFSCC</sequence>
<feature type="compositionally biased region" description="Polar residues" evidence="1">
    <location>
        <begin position="536"/>
        <end position="558"/>
    </location>
</feature>
<dbReference type="OrthoDB" id="1707722at2759"/>
<dbReference type="Proteomes" id="UP000000226">
    <property type="component" value="Chromosome 9"/>
</dbReference>
<feature type="compositionally biased region" description="Low complexity" evidence="1">
    <location>
        <begin position="64"/>
        <end position="76"/>
    </location>
</feature>
<feature type="compositionally biased region" description="Polar residues" evidence="1">
    <location>
        <begin position="406"/>
        <end position="416"/>
    </location>
</feature>
<reference evidence="3" key="1">
    <citation type="journal article" date="2014" name="Nat. Genet.">
        <title>A reference genome for common bean and genome-wide analysis of dual domestications.</title>
        <authorList>
            <person name="Schmutz J."/>
            <person name="McClean P.E."/>
            <person name="Mamidi S."/>
            <person name="Wu G.A."/>
            <person name="Cannon S.B."/>
            <person name="Grimwood J."/>
            <person name="Jenkins J."/>
            <person name="Shu S."/>
            <person name="Song Q."/>
            <person name="Chavarro C."/>
            <person name="Torres-Torres M."/>
            <person name="Geffroy V."/>
            <person name="Moghaddam S.M."/>
            <person name="Gao D."/>
            <person name="Abernathy B."/>
            <person name="Barry K."/>
            <person name="Blair M."/>
            <person name="Brick M.A."/>
            <person name="Chovatia M."/>
            <person name="Gepts P."/>
            <person name="Goodstein D.M."/>
            <person name="Gonzales M."/>
            <person name="Hellsten U."/>
            <person name="Hyten D.L."/>
            <person name="Jia G."/>
            <person name="Kelly J.D."/>
            <person name="Kudrna D."/>
            <person name="Lee R."/>
            <person name="Richard M.M."/>
            <person name="Miklas P.N."/>
            <person name="Osorno J.M."/>
            <person name="Rodrigues J."/>
            <person name="Thareau V."/>
            <person name="Urrea C.A."/>
            <person name="Wang M."/>
            <person name="Yu Y."/>
            <person name="Zhang M."/>
            <person name="Wing R.A."/>
            <person name="Cregan P.B."/>
            <person name="Rokhsar D.S."/>
            <person name="Jackson S.A."/>
        </authorList>
    </citation>
    <scope>NUCLEOTIDE SEQUENCE [LARGE SCALE GENOMIC DNA]</scope>
    <source>
        <strain evidence="3">cv. G19833</strain>
    </source>
</reference>
<feature type="compositionally biased region" description="Polar residues" evidence="1">
    <location>
        <begin position="138"/>
        <end position="160"/>
    </location>
</feature>
<dbReference type="EMBL" id="CM002296">
    <property type="protein sequence ID" value="ESW10350.1"/>
    <property type="molecule type" value="Genomic_DNA"/>
</dbReference>
<dbReference type="AlphaFoldDB" id="V7AYG5"/>
<keyword evidence="3" id="KW-1185">Reference proteome</keyword>
<dbReference type="Gramene" id="ESW10350">
    <property type="protein sequence ID" value="ESW10350"/>
    <property type="gene ID" value="PHAVU_009G201900g"/>
</dbReference>
<feature type="compositionally biased region" description="Basic and acidic residues" evidence="1">
    <location>
        <begin position="94"/>
        <end position="106"/>
    </location>
</feature>
<dbReference type="eggNOG" id="ENOG502S0N9">
    <property type="taxonomic scope" value="Eukaryota"/>
</dbReference>
<dbReference type="PANTHER" id="PTHR33673">
    <property type="entry name" value="SUPPRESSOR SRP40-LIKE PROTEIN"/>
    <property type="match status" value="1"/>
</dbReference>
<feature type="region of interest" description="Disordered" evidence="1">
    <location>
        <begin position="1"/>
        <end position="372"/>
    </location>
</feature>
<accession>V7AYG5</accession>
<evidence type="ECO:0000313" key="2">
    <source>
        <dbReference type="EMBL" id="ESW10350.1"/>
    </source>
</evidence>
<name>V7AYG5_PHAVU</name>
<evidence type="ECO:0000313" key="3">
    <source>
        <dbReference type="Proteomes" id="UP000000226"/>
    </source>
</evidence>
<organism evidence="2 3">
    <name type="scientific">Phaseolus vulgaris</name>
    <name type="common">Kidney bean</name>
    <name type="synonym">French bean</name>
    <dbReference type="NCBI Taxonomy" id="3885"/>
    <lineage>
        <taxon>Eukaryota</taxon>
        <taxon>Viridiplantae</taxon>
        <taxon>Streptophyta</taxon>
        <taxon>Embryophyta</taxon>
        <taxon>Tracheophyta</taxon>
        <taxon>Spermatophyta</taxon>
        <taxon>Magnoliopsida</taxon>
        <taxon>eudicotyledons</taxon>
        <taxon>Gunneridae</taxon>
        <taxon>Pentapetalae</taxon>
        <taxon>rosids</taxon>
        <taxon>fabids</taxon>
        <taxon>Fabales</taxon>
        <taxon>Fabaceae</taxon>
        <taxon>Papilionoideae</taxon>
        <taxon>50 kb inversion clade</taxon>
        <taxon>NPAAA clade</taxon>
        <taxon>indigoferoid/millettioid clade</taxon>
        <taxon>Phaseoleae</taxon>
        <taxon>Phaseolus</taxon>
    </lineage>
</organism>
<feature type="compositionally biased region" description="Polar residues" evidence="1">
    <location>
        <begin position="428"/>
        <end position="439"/>
    </location>
</feature>
<feature type="compositionally biased region" description="Polar residues" evidence="1">
    <location>
        <begin position="222"/>
        <end position="233"/>
    </location>
</feature>